<evidence type="ECO:0000256" key="1">
    <source>
        <dbReference type="ARBA" id="ARBA00022801"/>
    </source>
</evidence>
<dbReference type="Gene3D" id="3.40.50.300">
    <property type="entry name" value="P-loop containing nucleotide triphosphate hydrolases"/>
    <property type="match status" value="1"/>
</dbReference>
<feature type="compositionally biased region" description="Low complexity" evidence="3">
    <location>
        <begin position="111"/>
        <end position="123"/>
    </location>
</feature>
<feature type="region of interest" description="Disordered" evidence="3">
    <location>
        <begin position="100"/>
        <end position="132"/>
    </location>
</feature>
<dbReference type="InterPro" id="IPR000330">
    <property type="entry name" value="SNF2_N"/>
</dbReference>
<dbReference type="PROSITE" id="PS51192">
    <property type="entry name" value="HELICASE_ATP_BIND_1"/>
    <property type="match status" value="1"/>
</dbReference>
<dbReference type="PANTHER" id="PTHR10799">
    <property type="entry name" value="SNF2/RAD54 HELICASE FAMILY"/>
    <property type="match status" value="1"/>
</dbReference>
<comment type="caution">
    <text evidence="7">The sequence shown here is derived from an EMBL/GenBank/DDBJ whole genome shotgun (WGS) entry which is preliminary data.</text>
</comment>
<feature type="domain" description="SWIM-type" evidence="4">
    <location>
        <begin position="51"/>
        <end position="89"/>
    </location>
</feature>
<accession>A0A7Y9WBD4</accession>
<feature type="domain" description="Helicase C-terminal" evidence="6">
    <location>
        <begin position="996"/>
        <end position="1156"/>
    </location>
</feature>
<dbReference type="EMBL" id="JACCAU010000001">
    <property type="protein sequence ID" value="NYH17113.1"/>
    <property type="molecule type" value="Genomic_DNA"/>
</dbReference>
<name>A0A7Y9WBD4_9BURK</name>
<protein>
    <submittedName>
        <fullName evidence="7">Superfamily II DNA or RNA helicase</fullName>
    </submittedName>
</protein>
<dbReference type="InterPro" id="IPR007527">
    <property type="entry name" value="Znf_SWIM"/>
</dbReference>
<dbReference type="AlphaFoldDB" id="A0A7Y9WBD4"/>
<dbReference type="Proteomes" id="UP000572540">
    <property type="component" value="Unassembled WGS sequence"/>
</dbReference>
<evidence type="ECO:0000256" key="2">
    <source>
        <dbReference type="PROSITE-ProRule" id="PRU00325"/>
    </source>
</evidence>
<evidence type="ECO:0000259" key="5">
    <source>
        <dbReference type="PROSITE" id="PS51192"/>
    </source>
</evidence>
<dbReference type="Pfam" id="PF00176">
    <property type="entry name" value="SNF2-rel_dom"/>
    <property type="match status" value="1"/>
</dbReference>
<dbReference type="InterPro" id="IPR049730">
    <property type="entry name" value="SNF2/RAD54-like_C"/>
</dbReference>
<evidence type="ECO:0000259" key="6">
    <source>
        <dbReference type="PROSITE" id="PS51194"/>
    </source>
</evidence>
<gene>
    <name evidence="7" type="ORF">GGD41_004341</name>
</gene>
<evidence type="ECO:0000313" key="8">
    <source>
        <dbReference type="Proteomes" id="UP000572540"/>
    </source>
</evidence>
<keyword evidence="7" id="KW-0347">Helicase</keyword>
<evidence type="ECO:0000259" key="4">
    <source>
        <dbReference type="PROSITE" id="PS50966"/>
    </source>
</evidence>
<keyword evidence="1" id="KW-0378">Hydrolase</keyword>
<evidence type="ECO:0000256" key="3">
    <source>
        <dbReference type="SAM" id="MobiDB-lite"/>
    </source>
</evidence>
<dbReference type="Gene3D" id="3.40.50.10810">
    <property type="entry name" value="Tandem AAA-ATPase domain"/>
    <property type="match status" value="1"/>
</dbReference>
<keyword evidence="2" id="KW-0862">Zinc</keyword>
<reference evidence="7 8" key="1">
    <citation type="submission" date="2020-07" db="EMBL/GenBank/DDBJ databases">
        <title>Exploring microbial biodiversity for novel pathways involved in the catabolism of aromatic compounds derived from lignin.</title>
        <authorList>
            <person name="Elkins J."/>
        </authorList>
    </citation>
    <scope>NUCLEOTIDE SEQUENCE [LARGE SCALE GENOMIC DNA]</scope>
    <source>
        <strain evidence="7 8">H2C3B</strain>
    </source>
</reference>
<feature type="compositionally biased region" description="Basic and acidic residues" evidence="3">
    <location>
        <begin position="974"/>
        <end position="985"/>
    </location>
</feature>
<dbReference type="SMART" id="SM00487">
    <property type="entry name" value="DEXDc"/>
    <property type="match status" value="1"/>
</dbReference>
<dbReference type="InterPro" id="IPR027417">
    <property type="entry name" value="P-loop_NTPase"/>
</dbReference>
<dbReference type="GO" id="GO:0016787">
    <property type="term" value="F:hydrolase activity"/>
    <property type="evidence" value="ECO:0007669"/>
    <property type="project" value="UniProtKB-KW"/>
</dbReference>
<dbReference type="GO" id="GO:0004386">
    <property type="term" value="F:helicase activity"/>
    <property type="evidence" value="ECO:0007669"/>
    <property type="project" value="UniProtKB-KW"/>
</dbReference>
<keyword evidence="2" id="KW-0863">Zinc-finger</keyword>
<keyword evidence="2" id="KW-0479">Metal-binding</keyword>
<dbReference type="CDD" id="cd18793">
    <property type="entry name" value="SF2_C_SNF"/>
    <property type="match status" value="1"/>
</dbReference>
<keyword evidence="7" id="KW-0547">Nucleotide-binding</keyword>
<feature type="domain" description="Helicase ATP-binding" evidence="5">
    <location>
        <begin position="678"/>
        <end position="838"/>
    </location>
</feature>
<dbReference type="GO" id="GO:0005524">
    <property type="term" value="F:ATP binding"/>
    <property type="evidence" value="ECO:0007669"/>
    <property type="project" value="InterPro"/>
</dbReference>
<dbReference type="InterPro" id="IPR014001">
    <property type="entry name" value="Helicase_ATP-bd"/>
</dbReference>
<evidence type="ECO:0000313" key="7">
    <source>
        <dbReference type="EMBL" id="NYH17113.1"/>
    </source>
</evidence>
<feature type="region of interest" description="Disordered" evidence="3">
    <location>
        <begin position="960"/>
        <end position="985"/>
    </location>
</feature>
<sequence>MSSVFFDRERITEWLGDHTVAKARSVGAVTNVKWHGDSLSGNVQGTRPLPYKTRVRFRTDGGRPWALSDCSCPVGRDCKHVAALLLAELDYHDEMDHITNVNLDDSGEPYPSASSSSAEKATPTPTPPAGVRPELVSWLERFRARAEAADADAQKAGAARSQTLAYLLNWSNFHMRHEVVLYRARCNPDGTVFEVDEPWANVEAALLKQPKFVSDEDLSILRGLWLGRSREDFGQFILRGTSGAEMLQKLIATGRLFFEFSPAPGREGPAPLSRGVDRPGRIEWEPLADERLRPVLCTEPRASMVLPTEPVWYVDGVANEAGIVQLSLPFQQLPDYLAMPPISLAEAPLVASVLREIAPELPLPPTHDNSAIRVIDVDPVPVLTLNSHTLPSTGKAGMRKTEAVELAAVSFDYDGVSINVDSNVTLVPMPGGDVIHIRRRYEAEKKRLLELRRTGLQKVPTSRVYASRLLPDTMLGLPDADAWSTFVNDAVPDLVGRGWRVTMAPAFRYNVIEIDAIDGTAHQAGDGWFDLEMGIRIGERNVRLEPLLADLFRRDRRWLSGALEAIADNEPIELKTEENKRLRLRADRLKPVVRVLVDLFDALGGALADGAPLRVPAVDAGRLEALNSTGRWQFHGDDSVRQLAQRLQAGPGLREVPVPRGLKADLRAYQQQGLNWMQFLREQDLAGVLADDMGLGKTVQTLAHILAEKEAGRLTRPALIVVPTTLVHNWREEARRFAPELKVLALNGPQRKERFEQIGEHELVLTTYALLWRDQKVLAEHDYHLLILDEAQYVKNASTKAAQAIRGLRARHRLCLTGTPLENHLGELWSQFDFLLPGFLGSQKDFTKRWRNPIEKNGDGVRRALLARRIRPFMLRRRKDEVAKELPAKTTIVCSVDLEGAQRDLYETVRTAMQEKVRAAVSAQGLARSHIIVLDALLKLRQVCCDPRLVRMLRTGGEAEQSLDKPAGRRAKAQRADKMDKADKTDKAARAMRSAKLDLLLSMLPELIDEGRRVLLFSQFTGMLALIAEALDEAAIPYVLLTGDTTDRVTPVQRFQQGEVPLFLISLKAGGVGLNLTAADTVIHYDPWWNPAAENQATDRAHRLGQDKPVFVYKLIAAGSIEEKIVELQEQKAGLADSILSEDAAGATKFSDDDLDALFAPMPEIEGGR</sequence>
<proteinExistence type="predicted"/>
<dbReference type="PROSITE" id="PS51194">
    <property type="entry name" value="HELICASE_CTER"/>
    <property type="match status" value="1"/>
</dbReference>
<dbReference type="GO" id="GO:0008270">
    <property type="term" value="F:zinc ion binding"/>
    <property type="evidence" value="ECO:0007669"/>
    <property type="project" value="UniProtKB-KW"/>
</dbReference>
<organism evidence="7 8">
    <name type="scientific">Paraburkholderia bryophila</name>
    <dbReference type="NCBI Taxonomy" id="420952"/>
    <lineage>
        <taxon>Bacteria</taxon>
        <taxon>Pseudomonadati</taxon>
        <taxon>Pseudomonadota</taxon>
        <taxon>Betaproteobacteria</taxon>
        <taxon>Burkholderiales</taxon>
        <taxon>Burkholderiaceae</taxon>
        <taxon>Paraburkholderia</taxon>
    </lineage>
</organism>
<dbReference type="Pfam" id="PF00271">
    <property type="entry name" value="Helicase_C"/>
    <property type="match status" value="1"/>
</dbReference>
<dbReference type="PROSITE" id="PS50966">
    <property type="entry name" value="ZF_SWIM"/>
    <property type="match status" value="1"/>
</dbReference>
<keyword evidence="7" id="KW-0067">ATP-binding</keyword>
<dbReference type="SUPFAM" id="SSF52540">
    <property type="entry name" value="P-loop containing nucleoside triphosphate hydrolases"/>
    <property type="match status" value="2"/>
</dbReference>
<dbReference type="RefSeq" id="WP_179759443.1">
    <property type="nucleotide sequence ID" value="NZ_JACCAU010000001.1"/>
</dbReference>
<dbReference type="InterPro" id="IPR001650">
    <property type="entry name" value="Helicase_C-like"/>
</dbReference>
<dbReference type="InterPro" id="IPR038718">
    <property type="entry name" value="SNF2-like_sf"/>
</dbReference>
<dbReference type="CDD" id="cd18012">
    <property type="entry name" value="DEXQc_arch_SWI2_SNF2"/>
    <property type="match status" value="1"/>
</dbReference>
<dbReference type="SMART" id="SM00490">
    <property type="entry name" value="HELICc"/>
    <property type="match status" value="1"/>
</dbReference>
<dbReference type="Pfam" id="PF04434">
    <property type="entry name" value="SWIM"/>
    <property type="match status" value="1"/>
</dbReference>